<organism evidence="5">
    <name type="scientific">hydrothermal vent metagenome</name>
    <dbReference type="NCBI Taxonomy" id="652676"/>
    <lineage>
        <taxon>unclassified sequences</taxon>
        <taxon>metagenomes</taxon>
        <taxon>ecological metagenomes</taxon>
    </lineage>
</organism>
<dbReference type="EMBL" id="UOGK01000743">
    <property type="protein sequence ID" value="VAX42729.1"/>
    <property type="molecule type" value="Genomic_DNA"/>
</dbReference>
<sequence>MPDAPALHIETLRYRYTPAGPWVVDITTLQLDPGEQLLLTGSSGRGKSTLLALIAGLLEPGEGCIKVHGQDLHALRGHRRDEFRGRHIGMIFQTFNLLPGFSAAENVMLALMFSNIPRGEHRTRAHDLLDHLGVDRPDAPPEHLSIGQQQRVAVARAVACKPDLVLADEPTASLDPENAAGAMDLIQTACRESGAALLCVSHDPAMATRFEQRASLDELSQIPAGEGV</sequence>
<dbReference type="GO" id="GO:0005886">
    <property type="term" value="C:plasma membrane"/>
    <property type="evidence" value="ECO:0007669"/>
    <property type="project" value="TreeGrafter"/>
</dbReference>
<name>A0A3B1DJX9_9ZZZZ</name>
<dbReference type="GO" id="GO:0005524">
    <property type="term" value="F:ATP binding"/>
    <property type="evidence" value="ECO:0007669"/>
    <property type="project" value="UniProtKB-KW"/>
</dbReference>
<dbReference type="InterPro" id="IPR015854">
    <property type="entry name" value="ABC_transpr_LolD-like"/>
</dbReference>
<proteinExistence type="predicted"/>
<dbReference type="Gene3D" id="3.40.50.300">
    <property type="entry name" value="P-loop containing nucleotide triphosphate hydrolases"/>
    <property type="match status" value="1"/>
</dbReference>
<feature type="domain" description="ABC transporter" evidence="4">
    <location>
        <begin position="7"/>
        <end position="228"/>
    </location>
</feature>
<dbReference type="AlphaFoldDB" id="A0A3B1DJX9"/>
<keyword evidence="1" id="KW-0813">Transport</keyword>
<evidence type="ECO:0000256" key="2">
    <source>
        <dbReference type="ARBA" id="ARBA00022741"/>
    </source>
</evidence>
<dbReference type="InterPro" id="IPR003439">
    <property type="entry name" value="ABC_transporter-like_ATP-bd"/>
</dbReference>
<evidence type="ECO:0000256" key="3">
    <source>
        <dbReference type="ARBA" id="ARBA00022840"/>
    </source>
</evidence>
<reference evidence="5" key="1">
    <citation type="submission" date="2018-06" db="EMBL/GenBank/DDBJ databases">
        <authorList>
            <person name="Zhirakovskaya E."/>
        </authorList>
    </citation>
    <scope>NUCLEOTIDE SEQUENCE</scope>
</reference>
<evidence type="ECO:0000256" key="1">
    <source>
        <dbReference type="ARBA" id="ARBA00022448"/>
    </source>
</evidence>
<gene>
    <name evidence="5" type="ORF">MNBD_PLANCTO03-1930</name>
</gene>
<dbReference type="SMART" id="SM00382">
    <property type="entry name" value="AAA"/>
    <property type="match status" value="1"/>
</dbReference>
<dbReference type="PANTHER" id="PTHR24220">
    <property type="entry name" value="IMPORT ATP-BINDING PROTEIN"/>
    <property type="match status" value="1"/>
</dbReference>
<keyword evidence="3" id="KW-0067">ATP-binding</keyword>
<keyword evidence="2" id="KW-0547">Nucleotide-binding</keyword>
<dbReference type="GO" id="GO:0016887">
    <property type="term" value="F:ATP hydrolysis activity"/>
    <property type="evidence" value="ECO:0007669"/>
    <property type="project" value="InterPro"/>
</dbReference>
<dbReference type="InterPro" id="IPR017911">
    <property type="entry name" value="MacB-like_ATP-bd"/>
</dbReference>
<dbReference type="GO" id="GO:0022857">
    <property type="term" value="F:transmembrane transporter activity"/>
    <property type="evidence" value="ECO:0007669"/>
    <property type="project" value="TreeGrafter"/>
</dbReference>
<dbReference type="SUPFAM" id="SSF52540">
    <property type="entry name" value="P-loop containing nucleoside triphosphate hydrolases"/>
    <property type="match status" value="1"/>
</dbReference>
<evidence type="ECO:0000313" key="5">
    <source>
        <dbReference type="EMBL" id="VAX42729.1"/>
    </source>
</evidence>
<dbReference type="CDD" id="cd03255">
    <property type="entry name" value="ABC_MJ0796_LolCDE_FtsE"/>
    <property type="match status" value="1"/>
</dbReference>
<evidence type="ECO:0000259" key="4">
    <source>
        <dbReference type="PROSITE" id="PS50893"/>
    </source>
</evidence>
<dbReference type="Pfam" id="PF00005">
    <property type="entry name" value="ABC_tran"/>
    <property type="match status" value="1"/>
</dbReference>
<dbReference type="InterPro" id="IPR027417">
    <property type="entry name" value="P-loop_NTPase"/>
</dbReference>
<dbReference type="PROSITE" id="PS50893">
    <property type="entry name" value="ABC_TRANSPORTER_2"/>
    <property type="match status" value="1"/>
</dbReference>
<accession>A0A3B1DJX9</accession>
<protein>
    <recommendedName>
        <fullName evidence="4">ABC transporter domain-containing protein</fullName>
    </recommendedName>
</protein>
<dbReference type="PANTHER" id="PTHR24220:SF659">
    <property type="entry name" value="TRANSPORTER, PUTATIVE-RELATED"/>
    <property type="match status" value="1"/>
</dbReference>
<dbReference type="InterPro" id="IPR003593">
    <property type="entry name" value="AAA+_ATPase"/>
</dbReference>